<sequence length="224" mass="25568">MQLSSARQGSTTREVEYSDTALVYFQKYKDYIKAFEKDDKFRTSITDDDCPGQERSRFSSEVVDEFGIDVAQKNDRVARAPSTRPSVKKTCFKRQTEEGGETMYLITGKQGRLGSIPKARAFHPHKSPVPLKQAMFLKWHADGHKTVSAMHCETKPSLPLTHCPYPGISSYSRPMTSLVLTDRSQPTAFEKLPDQIMYPYTEPYDLQKHSKEYVPSCQLINTRN</sequence>
<accession>A0A7R9EK08</accession>
<dbReference type="EMBL" id="OB797491">
    <property type="protein sequence ID" value="CAD7434380.1"/>
    <property type="molecule type" value="Genomic_DNA"/>
</dbReference>
<name>A0A7R9EK08_9NEOP</name>
<evidence type="ECO:0000313" key="1">
    <source>
        <dbReference type="EMBL" id="CAD7434380.1"/>
    </source>
</evidence>
<gene>
    <name evidence="1" type="ORF">TMSB3V08_LOCUS11032</name>
</gene>
<protein>
    <submittedName>
        <fullName evidence="1">Uncharacterized protein</fullName>
    </submittedName>
</protein>
<dbReference type="AlphaFoldDB" id="A0A7R9EK08"/>
<reference evidence="1" key="1">
    <citation type="submission" date="2020-11" db="EMBL/GenBank/DDBJ databases">
        <authorList>
            <person name="Tran Van P."/>
        </authorList>
    </citation>
    <scope>NUCLEOTIDE SEQUENCE</scope>
</reference>
<proteinExistence type="predicted"/>
<organism evidence="1">
    <name type="scientific">Timema monikensis</name>
    <dbReference type="NCBI Taxonomy" id="170555"/>
    <lineage>
        <taxon>Eukaryota</taxon>
        <taxon>Metazoa</taxon>
        <taxon>Ecdysozoa</taxon>
        <taxon>Arthropoda</taxon>
        <taxon>Hexapoda</taxon>
        <taxon>Insecta</taxon>
        <taxon>Pterygota</taxon>
        <taxon>Neoptera</taxon>
        <taxon>Polyneoptera</taxon>
        <taxon>Phasmatodea</taxon>
        <taxon>Timematodea</taxon>
        <taxon>Timematoidea</taxon>
        <taxon>Timematidae</taxon>
        <taxon>Timema</taxon>
    </lineage>
</organism>